<dbReference type="PANTHER" id="PTHR11003:SF334">
    <property type="entry name" value="FI03418P"/>
    <property type="match status" value="1"/>
</dbReference>
<keyword evidence="6 8" id="KW-0472">Membrane</keyword>
<dbReference type="GO" id="GO:0030322">
    <property type="term" value="P:stabilization of membrane potential"/>
    <property type="evidence" value="ECO:0007669"/>
    <property type="project" value="TreeGrafter"/>
</dbReference>
<dbReference type="Pfam" id="PF07885">
    <property type="entry name" value="Ion_trans_2"/>
    <property type="match status" value="1"/>
</dbReference>
<dbReference type="PANTHER" id="PTHR11003">
    <property type="entry name" value="POTASSIUM CHANNEL, SUBFAMILY K"/>
    <property type="match status" value="1"/>
</dbReference>
<evidence type="ECO:0000256" key="2">
    <source>
        <dbReference type="ARBA" id="ARBA00022448"/>
    </source>
</evidence>
<dbReference type="Proteomes" id="UP000023152">
    <property type="component" value="Unassembled WGS sequence"/>
</dbReference>
<gene>
    <name evidence="10" type="ORF">RFI_05254</name>
</gene>
<sequence length="314" mass="35661">MEATSSPLIDEPSITLTQSSNNSCCNLKKFRQRYPLVSKFVTWTLVLFVIAEIGGVVFSYCEYWHEKNQIKLKKQLYANITTSLNETMSEQLDLLLSLSSVPDDNSDNRWRIKRAAFFTFTTASTIGYGFTAPKTTAGRLCVFLYGLPAIVIYGLAFYNIGTVMVTLTDKRLQNKDKRQRSFRLIRERCSFEARRMLLLFLAIVVFMLIGAISLHSKEGWSIGTGMYFMWVITNVFIYLGLALVAVFIGCCQDWFKEHYLKKWQVQDNTNDPSQSQKNANGLNSDSSHAQKLDPVSGGHPIFVHRDPPDTAVIN</sequence>
<feature type="transmembrane region" description="Helical" evidence="8">
    <location>
        <begin position="40"/>
        <end position="61"/>
    </location>
</feature>
<evidence type="ECO:0000256" key="1">
    <source>
        <dbReference type="ARBA" id="ARBA00004141"/>
    </source>
</evidence>
<evidence type="ECO:0000256" key="8">
    <source>
        <dbReference type="SAM" id="Phobius"/>
    </source>
</evidence>
<evidence type="ECO:0000313" key="10">
    <source>
        <dbReference type="EMBL" id="ETO31860.1"/>
    </source>
</evidence>
<dbReference type="GO" id="GO:0022841">
    <property type="term" value="F:potassium ion leak channel activity"/>
    <property type="evidence" value="ECO:0007669"/>
    <property type="project" value="TreeGrafter"/>
</dbReference>
<keyword evidence="5" id="KW-0406">Ion transport</keyword>
<accession>X6NZX0</accession>
<comment type="caution">
    <text evidence="10">The sequence shown here is derived from an EMBL/GenBank/DDBJ whole genome shotgun (WGS) entry which is preliminary data.</text>
</comment>
<name>X6NZX0_RETFI</name>
<feature type="transmembrane region" description="Helical" evidence="8">
    <location>
        <begin position="227"/>
        <end position="251"/>
    </location>
</feature>
<dbReference type="SUPFAM" id="SSF81324">
    <property type="entry name" value="Voltage-gated potassium channels"/>
    <property type="match status" value="2"/>
</dbReference>
<evidence type="ECO:0000313" key="11">
    <source>
        <dbReference type="Proteomes" id="UP000023152"/>
    </source>
</evidence>
<evidence type="ECO:0000256" key="7">
    <source>
        <dbReference type="ARBA" id="ARBA00023303"/>
    </source>
</evidence>
<comment type="subcellular location">
    <subcellularLocation>
        <location evidence="1">Membrane</location>
        <topology evidence="1">Multi-pass membrane protein</topology>
    </subcellularLocation>
</comment>
<evidence type="ECO:0000259" key="9">
    <source>
        <dbReference type="Pfam" id="PF07885"/>
    </source>
</evidence>
<keyword evidence="7 10" id="KW-0407">Ion channel</keyword>
<keyword evidence="11" id="KW-1185">Reference proteome</keyword>
<feature type="transmembrane region" description="Helical" evidence="8">
    <location>
        <begin position="196"/>
        <end position="215"/>
    </location>
</feature>
<evidence type="ECO:0000256" key="6">
    <source>
        <dbReference type="ARBA" id="ARBA00023136"/>
    </source>
</evidence>
<keyword evidence="4 8" id="KW-1133">Transmembrane helix</keyword>
<protein>
    <submittedName>
        <fullName evidence="10">Potassium channel subfamily K member 10</fullName>
    </submittedName>
</protein>
<evidence type="ECO:0000256" key="5">
    <source>
        <dbReference type="ARBA" id="ARBA00023065"/>
    </source>
</evidence>
<feature type="transmembrane region" description="Helical" evidence="8">
    <location>
        <begin position="143"/>
        <end position="168"/>
    </location>
</feature>
<organism evidence="10 11">
    <name type="scientific">Reticulomyxa filosa</name>
    <dbReference type="NCBI Taxonomy" id="46433"/>
    <lineage>
        <taxon>Eukaryota</taxon>
        <taxon>Sar</taxon>
        <taxon>Rhizaria</taxon>
        <taxon>Retaria</taxon>
        <taxon>Foraminifera</taxon>
        <taxon>Monothalamids</taxon>
        <taxon>Reticulomyxidae</taxon>
        <taxon>Reticulomyxa</taxon>
    </lineage>
</organism>
<dbReference type="InterPro" id="IPR003280">
    <property type="entry name" value="2pore_dom_K_chnl"/>
</dbReference>
<dbReference type="EMBL" id="ASPP01004644">
    <property type="protein sequence ID" value="ETO31860.1"/>
    <property type="molecule type" value="Genomic_DNA"/>
</dbReference>
<dbReference type="GO" id="GO:0015271">
    <property type="term" value="F:outward rectifier potassium channel activity"/>
    <property type="evidence" value="ECO:0007669"/>
    <property type="project" value="TreeGrafter"/>
</dbReference>
<keyword evidence="2" id="KW-0813">Transport</keyword>
<evidence type="ECO:0000256" key="3">
    <source>
        <dbReference type="ARBA" id="ARBA00022692"/>
    </source>
</evidence>
<keyword evidence="3 8" id="KW-0812">Transmembrane</keyword>
<dbReference type="InterPro" id="IPR013099">
    <property type="entry name" value="K_chnl_dom"/>
</dbReference>
<dbReference type="Gene3D" id="1.10.287.70">
    <property type="match status" value="1"/>
</dbReference>
<feature type="domain" description="Potassium channel" evidence="9">
    <location>
        <begin position="107"/>
        <end position="165"/>
    </location>
</feature>
<evidence type="ECO:0000256" key="4">
    <source>
        <dbReference type="ARBA" id="ARBA00022989"/>
    </source>
</evidence>
<dbReference type="GO" id="GO:0005886">
    <property type="term" value="C:plasma membrane"/>
    <property type="evidence" value="ECO:0007669"/>
    <property type="project" value="TreeGrafter"/>
</dbReference>
<dbReference type="AlphaFoldDB" id="X6NZX0"/>
<feature type="transmembrane region" description="Helical" evidence="8">
    <location>
        <begin position="115"/>
        <end position="131"/>
    </location>
</feature>
<proteinExistence type="predicted"/>
<reference evidence="10 11" key="1">
    <citation type="journal article" date="2013" name="Curr. Biol.">
        <title>The Genome of the Foraminiferan Reticulomyxa filosa.</title>
        <authorList>
            <person name="Glockner G."/>
            <person name="Hulsmann N."/>
            <person name="Schleicher M."/>
            <person name="Noegel A.A."/>
            <person name="Eichinger L."/>
            <person name="Gallinger C."/>
            <person name="Pawlowski J."/>
            <person name="Sierra R."/>
            <person name="Euteneuer U."/>
            <person name="Pillet L."/>
            <person name="Moustafa A."/>
            <person name="Platzer M."/>
            <person name="Groth M."/>
            <person name="Szafranski K."/>
            <person name="Schliwa M."/>
        </authorList>
    </citation>
    <scope>NUCLEOTIDE SEQUENCE [LARGE SCALE GENOMIC DNA]</scope>
</reference>
<dbReference type="OrthoDB" id="297496at2759"/>